<sequence length="95" mass="9793">MTLTGFLLLLLIAAICGAVGQSLAGYSLGGCLVSIVVGFVGALIGQWVADKLGLPAILEVNIEGKPFPIIWAVIGSALFALVVGWLRRGSGRRAD</sequence>
<organism evidence="8 9">
    <name type="scientific">Compostibacter hankyongensis</name>
    <dbReference type="NCBI Taxonomy" id="1007089"/>
    <lineage>
        <taxon>Bacteria</taxon>
        <taxon>Pseudomonadati</taxon>
        <taxon>Bacteroidota</taxon>
        <taxon>Chitinophagia</taxon>
        <taxon>Chitinophagales</taxon>
        <taxon>Chitinophagaceae</taxon>
        <taxon>Compostibacter</taxon>
    </lineage>
</organism>
<gene>
    <name evidence="8" type="ORF">GCM10023143_28470</name>
</gene>
<feature type="transmembrane region" description="Helical" evidence="7">
    <location>
        <begin position="31"/>
        <end position="49"/>
    </location>
</feature>
<dbReference type="Proteomes" id="UP001501207">
    <property type="component" value="Unassembled WGS sequence"/>
</dbReference>
<dbReference type="RefSeq" id="WP_344980488.1">
    <property type="nucleotide sequence ID" value="NZ_BAABFN010000009.1"/>
</dbReference>
<protein>
    <recommendedName>
        <fullName evidence="10">GlsB/YeaQ/YmgE family stress response membrane protein</fullName>
    </recommendedName>
</protein>
<dbReference type="EMBL" id="BAABFN010000009">
    <property type="protein sequence ID" value="GAA4316546.1"/>
    <property type="molecule type" value="Genomic_DNA"/>
</dbReference>
<feature type="transmembrane region" description="Helical" evidence="7">
    <location>
        <begin position="69"/>
        <end position="86"/>
    </location>
</feature>
<evidence type="ECO:0000256" key="2">
    <source>
        <dbReference type="ARBA" id="ARBA00011006"/>
    </source>
</evidence>
<keyword evidence="5 7" id="KW-1133">Transmembrane helix</keyword>
<evidence type="ECO:0000256" key="7">
    <source>
        <dbReference type="SAM" id="Phobius"/>
    </source>
</evidence>
<keyword evidence="6 7" id="KW-0472">Membrane</keyword>
<comment type="similarity">
    <text evidence="2">Belongs to the UPF0410 family.</text>
</comment>
<proteinExistence type="inferred from homology"/>
<name>A0ABP8G393_9BACT</name>
<evidence type="ECO:0008006" key="10">
    <source>
        <dbReference type="Google" id="ProtNLM"/>
    </source>
</evidence>
<keyword evidence="3" id="KW-1003">Cell membrane</keyword>
<dbReference type="Pfam" id="PF04226">
    <property type="entry name" value="Transgly_assoc"/>
    <property type="match status" value="1"/>
</dbReference>
<comment type="caution">
    <text evidence="8">The sequence shown here is derived from an EMBL/GenBank/DDBJ whole genome shotgun (WGS) entry which is preliminary data.</text>
</comment>
<feature type="transmembrane region" description="Helical" evidence="7">
    <location>
        <begin position="6"/>
        <end position="24"/>
    </location>
</feature>
<dbReference type="InterPro" id="IPR007341">
    <property type="entry name" value="Transgly_assoc"/>
</dbReference>
<evidence type="ECO:0000256" key="4">
    <source>
        <dbReference type="ARBA" id="ARBA00022692"/>
    </source>
</evidence>
<evidence type="ECO:0000256" key="1">
    <source>
        <dbReference type="ARBA" id="ARBA00004651"/>
    </source>
</evidence>
<reference evidence="9" key="1">
    <citation type="journal article" date="2019" name="Int. J. Syst. Evol. Microbiol.">
        <title>The Global Catalogue of Microorganisms (GCM) 10K type strain sequencing project: providing services to taxonomists for standard genome sequencing and annotation.</title>
        <authorList>
            <consortium name="The Broad Institute Genomics Platform"/>
            <consortium name="The Broad Institute Genome Sequencing Center for Infectious Disease"/>
            <person name="Wu L."/>
            <person name="Ma J."/>
        </authorList>
    </citation>
    <scope>NUCLEOTIDE SEQUENCE [LARGE SCALE GENOMIC DNA]</scope>
    <source>
        <strain evidence="9">JCM 17664</strain>
    </source>
</reference>
<comment type="subcellular location">
    <subcellularLocation>
        <location evidence="1">Cell membrane</location>
        <topology evidence="1">Multi-pass membrane protein</topology>
    </subcellularLocation>
</comment>
<keyword evidence="4 7" id="KW-0812">Transmembrane</keyword>
<evidence type="ECO:0000313" key="8">
    <source>
        <dbReference type="EMBL" id="GAA4316546.1"/>
    </source>
</evidence>
<keyword evidence="9" id="KW-1185">Reference proteome</keyword>
<evidence type="ECO:0000313" key="9">
    <source>
        <dbReference type="Proteomes" id="UP001501207"/>
    </source>
</evidence>
<accession>A0ABP8G393</accession>
<evidence type="ECO:0000256" key="3">
    <source>
        <dbReference type="ARBA" id="ARBA00022475"/>
    </source>
</evidence>
<evidence type="ECO:0000256" key="6">
    <source>
        <dbReference type="ARBA" id="ARBA00023136"/>
    </source>
</evidence>
<evidence type="ECO:0000256" key="5">
    <source>
        <dbReference type="ARBA" id="ARBA00022989"/>
    </source>
</evidence>